<proteinExistence type="predicted"/>
<sequence>MSTSNNLPGNASDSDIPVTREEFEIVAKQVAEIHGFLTGIASALKSPMFAAMLPPQMRNMLP</sequence>
<dbReference type="KEGG" id="vg:65073120"/>
<keyword evidence="2" id="KW-1185">Reference proteome</keyword>
<evidence type="ECO:0000313" key="1">
    <source>
        <dbReference type="EMBL" id="QAX92933.1"/>
    </source>
</evidence>
<dbReference type="Proteomes" id="UP000290981">
    <property type="component" value="Segment"/>
</dbReference>
<reference evidence="1 2" key="1">
    <citation type="submission" date="2018-12" db="EMBL/GenBank/DDBJ databases">
        <authorList>
            <person name="Huynh A."/>
            <person name="Morcos G.S."/>
            <person name="Braun J."/>
            <person name="Danaila R."/>
            <person name="Emelio N."/>
            <person name="Mathyvannan S."/>
            <person name="Miner K."/>
            <person name="Nayak R."/>
            <person name="Norman C."/>
            <person name="Tran V."/>
            <person name="Wang J."/>
            <person name="Moy A."/>
            <person name="deCarvalho T."/>
            <person name="Erill I."/>
            <person name="Caruso S.M."/>
            <person name="Garlena R.A."/>
            <person name="Russell D.A."/>
            <person name="Pope W.H."/>
            <person name="Jacobs-Sera D."/>
            <person name="Hatfull G.F."/>
        </authorList>
    </citation>
    <scope>NUCLEOTIDE SEQUENCE [LARGE SCALE GENOMIC DNA]</scope>
</reference>
<dbReference type="RefSeq" id="YP_010084084.1">
    <property type="nucleotide sequence ID" value="NC_055060.1"/>
</dbReference>
<protein>
    <submittedName>
        <fullName evidence="1">Uncharacterized protein</fullName>
    </submittedName>
</protein>
<gene>
    <name evidence="1" type="primary">25</name>
    <name evidence="1" type="ORF">SEA_WHEEHEIM_25</name>
</gene>
<organism evidence="1 2">
    <name type="scientific">Streptomyces phage WheeHeim</name>
    <dbReference type="NCBI Taxonomy" id="2500797"/>
    <lineage>
        <taxon>Viruses</taxon>
        <taxon>Varidnaviria</taxon>
        <taxon>Bamfordvirae</taxon>
        <taxon>Preplasmiviricota</taxon>
        <taxon>Prepoliviricotina</taxon>
        <taxon>Tectiliviricetes</taxon>
        <taxon>Kalamavirales</taxon>
        <taxon>Tectiviridae</taxon>
        <taxon>Deltatectivirus</taxon>
        <taxon>Deltatectivirus wheeheim</taxon>
    </lineage>
</organism>
<dbReference type="EMBL" id="MK305890">
    <property type="protein sequence ID" value="QAX92933.1"/>
    <property type="molecule type" value="Genomic_DNA"/>
</dbReference>
<dbReference type="GeneID" id="65073120"/>
<accession>A0A411AXV3</accession>
<name>A0A411AXV3_9VIRU</name>
<evidence type="ECO:0000313" key="2">
    <source>
        <dbReference type="Proteomes" id="UP000290981"/>
    </source>
</evidence>